<dbReference type="PANTHER" id="PTHR22911">
    <property type="entry name" value="ACYL-MALONYL CONDENSING ENZYME-RELATED"/>
    <property type="match status" value="1"/>
</dbReference>
<feature type="transmembrane region" description="Helical" evidence="1">
    <location>
        <begin position="225"/>
        <end position="245"/>
    </location>
</feature>
<accession>A0ABS2CZS1</accession>
<feature type="transmembrane region" description="Helical" evidence="1">
    <location>
        <begin position="167"/>
        <end position="184"/>
    </location>
</feature>
<feature type="transmembrane region" description="Helical" evidence="1">
    <location>
        <begin position="7"/>
        <end position="27"/>
    </location>
</feature>
<sequence length="304" mass="32893">MVGNNVLKGVFLVGLGAASYGMLATFVKLAYKDTSSQGLNYTPAEVIVAQFVIGILIVLGINAFQKQRKGNNVVKASSSDIKKLMLVGTSTGLTSIFYYLAVKIIPVSIGIVLLMQTVWMGVVLEMFLEKKLPSKIKVFAVLIVLFGTALATNLFSESMDLDWRGVVLGLLAAASFTTTMFAANKVALTISSAQRSLYMLLGGIIVVFIFAFLTQKTPFNYDIFYKWGIIIALFGTVIPPLLLNAGFPLTGIGLGSIVSALELPVSVMMAFMILNEDVILTQWIGIILIILAIVLMNIKFGNRN</sequence>
<organism evidence="3 4">
    <name type="scientific">Flavobacterium macrobrachii</name>
    <dbReference type="NCBI Taxonomy" id="591204"/>
    <lineage>
        <taxon>Bacteria</taxon>
        <taxon>Pseudomonadati</taxon>
        <taxon>Bacteroidota</taxon>
        <taxon>Flavobacteriia</taxon>
        <taxon>Flavobacteriales</taxon>
        <taxon>Flavobacteriaceae</taxon>
        <taxon>Flavobacterium</taxon>
    </lineage>
</organism>
<dbReference type="Proteomes" id="UP000759529">
    <property type="component" value="Unassembled WGS sequence"/>
</dbReference>
<protein>
    <submittedName>
        <fullName evidence="3">EamA family transporter</fullName>
    </submittedName>
</protein>
<feature type="transmembrane region" description="Helical" evidence="1">
    <location>
        <begin position="136"/>
        <end position="155"/>
    </location>
</feature>
<proteinExistence type="predicted"/>
<feature type="transmembrane region" description="Helical" evidence="1">
    <location>
        <begin position="280"/>
        <end position="298"/>
    </location>
</feature>
<evidence type="ECO:0000313" key="4">
    <source>
        <dbReference type="Proteomes" id="UP000759529"/>
    </source>
</evidence>
<dbReference type="SUPFAM" id="SSF103481">
    <property type="entry name" value="Multidrug resistance efflux transporter EmrE"/>
    <property type="match status" value="2"/>
</dbReference>
<keyword evidence="1" id="KW-1133">Transmembrane helix</keyword>
<gene>
    <name evidence="3" type="ORF">H9X54_014325</name>
</gene>
<feature type="transmembrane region" description="Helical" evidence="1">
    <location>
        <begin position="252"/>
        <end position="274"/>
    </location>
</feature>
<dbReference type="InterPro" id="IPR037185">
    <property type="entry name" value="EmrE-like"/>
</dbReference>
<evidence type="ECO:0000259" key="2">
    <source>
        <dbReference type="Pfam" id="PF00892"/>
    </source>
</evidence>
<dbReference type="RefSeq" id="WP_187656575.1">
    <property type="nucleotide sequence ID" value="NZ_JACSOD020000504.1"/>
</dbReference>
<evidence type="ECO:0000313" key="3">
    <source>
        <dbReference type="EMBL" id="MBM6500467.1"/>
    </source>
</evidence>
<feature type="transmembrane region" description="Helical" evidence="1">
    <location>
        <begin position="84"/>
        <end position="101"/>
    </location>
</feature>
<feature type="transmembrane region" description="Helical" evidence="1">
    <location>
        <begin position="47"/>
        <end position="64"/>
    </location>
</feature>
<feature type="domain" description="EamA" evidence="2">
    <location>
        <begin position="164"/>
        <end position="297"/>
    </location>
</feature>
<evidence type="ECO:0000256" key="1">
    <source>
        <dbReference type="SAM" id="Phobius"/>
    </source>
</evidence>
<name>A0ABS2CZS1_9FLAO</name>
<comment type="caution">
    <text evidence="3">The sequence shown here is derived from an EMBL/GenBank/DDBJ whole genome shotgun (WGS) entry which is preliminary data.</text>
</comment>
<feature type="domain" description="EamA" evidence="2">
    <location>
        <begin position="8"/>
        <end position="151"/>
    </location>
</feature>
<feature type="transmembrane region" description="Helical" evidence="1">
    <location>
        <begin position="107"/>
        <end position="124"/>
    </location>
</feature>
<keyword evidence="1" id="KW-0812">Transmembrane</keyword>
<feature type="transmembrane region" description="Helical" evidence="1">
    <location>
        <begin position="196"/>
        <end position="213"/>
    </location>
</feature>
<dbReference type="InterPro" id="IPR000620">
    <property type="entry name" value="EamA_dom"/>
</dbReference>
<dbReference type="Pfam" id="PF00892">
    <property type="entry name" value="EamA"/>
    <property type="match status" value="2"/>
</dbReference>
<keyword evidence="1" id="KW-0472">Membrane</keyword>
<keyword evidence="4" id="KW-1185">Reference proteome</keyword>
<dbReference type="PANTHER" id="PTHR22911:SF137">
    <property type="entry name" value="SOLUTE CARRIER FAMILY 35 MEMBER G2-RELATED"/>
    <property type="match status" value="1"/>
</dbReference>
<dbReference type="EMBL" id="JACSOD020000504">
    <property type="protein sequence ID" value="MBM6500467.1"/>
    <property type="molecule type" value="Genomic_DNA"/>
</dbReference>
<reference evidence="3 4" key="1">
    <citation type="submission" date="2021-02" db="EMBL/GenBank/DDBJ databases">
        <authorList>
            <person name="Jung H.S."/>
            <person name="Chun B.H."/>
            <person name="Jeon C.O."/>
        </authorList>
    </citation>
    <scope>NUCLEOTIDE SEQUENCE [LARGE SCALE GENOMIC DNA]</scope>
    <source>
        <strain evidence="3 4">LMG 25203</strain>
    </source>
</reference>